<evidence type="ECO:0000313" key="4">
    <source>
        <dbReference type="Proteomes" id="UP001205560"/>
    </source>
</evidence>
<feature type="domain" description="Rap1a immunity protein" evidence="2">
    <location>
        <begin position="26"/>
        <end position="110"/>
    </location>
</feature>
<dbReference type="EMBL" id="JANUGX010000001">
    <property type="protein sequence ID" value="MCS0587624.1"/>
    <property type="molecule type" value="Genomic_DNA"/>
</dbReference>
<keyword evidence="4" id="KW-1185">Reference proteome</keyword>
<name>A0ABT2A0A7_9BURK</name>
<reference evidence="3 4" key="1">
    <citation type="submission" date="2022-08" db="EMBL/GenBank/DDBJ databases">
        <title>Reclassification of Massilia species as members of the genera Telluria, Duganella, Pseudoduganella, Mokoshia gen. nov. and Zemynaea gen. nov. using orthogonal and non-orthogonal genome-based approaches.</title>
        <authorList>
            <person name="Bowman J.P."/>
        </authorList>
    </citation>
    <scope>NUCLEOTIDE SEQUENCE [LARGE SCALE GENOMIC DNA]</scope>
    <source>
        <strain evidence="3 4">LMG 28164</strain>
    </source>
</reference>
<dbReference type="Pfam" id="PF18602">
    <property type="entry name" value="Rap1a"/>
    <property type="match status" value="1"/>
</dbReference>
<dbReference type="RefSeq" id="WP_258843462.1">
    <property type="nucleotide sequence ID" value="NZ_JANUGX010000001.1"/>
</dbReference>
<gene>
    <name evidence="3" type="ORF">NX782_00220</name>
</gene>
<evidence type="ECO:0000259" key="2">
    <source>
        <dbReference type="Pfam" id="PF18602"/>
    </source>
</evidence>
<protein>
    <recommendedName>
        <fullName evidence="2">Rap1a immunity protein domain-containing protein</fullName>
    </recommendedName>
</protein>
<proteinExistence type="predicted"/>
<organism evidence="3 4">
    <name type="scientific">Massilia norwichensis</name>
    <dbReference type="NCBI Taxonomy" id="1442366"/>
    <lineage>
        <taxon>Bacteria</taxon>
        <taxon>Pseudomonadati</taxon>
        <taxon>Pseudomonadota</taxon>
        <taxon>Betaproteobacteria</taxon>
        <taxon>Burkholderiales</taxon>
        <taxon>Oxalobacteraceae</taxon>
        <taxon>Telluria group</taxon>
        <taxon>Massilia</taxon>
    </lineage>
</organism>
<feature type="signal peptide" evidence="1">
    <location>
        <begin position="1"/>
        <end position="19"/>
    </location>
</feature>
<keyword evidence="1" id="KW-0732">Signal</keyword>
<evidence type="ECO:0000256" key="1">
    <source>
        <dbReference type="SAM" id="SignalP"/>
    </source>
</evidence>
<comment type="caution">
    <text evidence="3">The sequence shown here is derived from an EMBL/GenBank/DDBJ whole genome shotgun (WGS) entry which is preliminary data.</text>
</comment>
<dbReference type="Proteomes" id="UP001205560">
    <property type="component" value="Unassembled WGS sequence"/>
</dbReference>
<evidence type="ECO:0000313" key="3">
    <source>
        <dbReference type="EMBL" id="MCS0587624.1"/>
    </source>
</evidence>
<dbReference type="Gene3D" id="1.10.890.40">
    <property type="match status" value="1"/>
</dbReference>
<dbReference type="InterPro" id="IPR041238">
    <property type="entry name" value="Rap1a"/>
</dbReference>
<accession>A0ABT2A0A7</accession>
<sequence>MKALTLALLLLAPEAGAQAAYRAHMTGTQLVGDMLAEPGEGLNSIRRERAMGYIDGVADASAGVRWCPAGKPIPHELHYVVVEEVGKMAQQLEGDASSLVLAALARLFPCRPGGAR</sequence>
<feature type="chain" id="PRO_5046113715" description="Rap1a immunity protein domain-containing protein" evidence="1">
    <location>
        <begin position="20"/>
        <end position="116"/>
    </location>
</feature>